<name>A0A7G3AGG2_LUTLO</name>
<proteinExistence type="predicted"/>
<feature type="transmembrane region" description="Helical" evidence="1">
    <location>
        <begin position="627"/>
        <end position="648"/>
    </location>
</feature>
<feature type="transmembrane region" description="Helical" evidence="1">
    <location>
        <begin position="135"/>
        <end position="155"/>
    </location>
</feature>
<feature type="transmembrane region" description="Helical" evidence="1">
    <location>
        <begin position="698"/>
        <end position="721"/>
    </location>
</feature>
<feature type="transmembrane region" description="Helical" evidence="1">
    <location>
        <begin position="384"/>
        <end position="402"/>
    </location>
</feature>
<feature type="transmembrane region" description="Helical" evidence="1">
    <location>
        <begin position="741"/>
        <end position="762"/>
    </location>
</feature>
<feature type="transmembrane region" description="Helical" evidence="1">
    <location>
        <begin position="464"/>
        <end position="486"/>
    </location>
</feature>
<reference evidence="2" key="1">
    <citation type="journal article" date="2020" name="BMC">
        <title>Leishmania infection induces a limited differential gene expression in the sand fly midgut.</title>
        <authorList>
            <person name="Coutinho-Abreu I.V."/>
            <person name="Serafim T.D."/>
            <person name="Meneses C."/>
            <person name="Kamhawi S."/>
            <person name="Oliveira F."/>
            <person name="Valenzuela J.G."/>
        </authorList>
    </citation>
    <scope>NUCLEOTIDE SEQUENCE</scope>
    <source>
        <strain evidence="2">Jacobina</strain>
        <tissue evidence="2">Midgut</tissue>
    </source>
</reference>
<keyword evidence="1" id="KW-0812">Transmembrane</keyword>
<dbReference type="InterPro" id="IPR032751">
    <property type="entry name" value="Fuseless"/>
</dbReference>
<feature type="transmembrane region" description="Helical" evidence="1">
    <location>
        <begin position="27"/>
        <end position="49"/>
    </location>
</feature>
<feature type="transmembrane region" description="Helical" evidence="1">
    <location>
        <begin position="308"/>
        <end position="327"/>
    </location>
</feature>
<keyword evidence="1" id="KW-1133">Transmembrane helix</keyword>
<organism evidence="2">
    <name type="scientific">Lutzomyia longipalpis</name>
    <name type="common">Sand fly</name>
    <dbReference type="NCBI Taxonomy" id="7200"/>
    <lineage>
        <taxon>Eukaryota</taxon>
        <taxon>Metazoa</taxon>
        <taxon>Ecdysozoa</taxon>
        <taxon>Arthropoda</taxon>
        <taxon>Hexapoda</taxon>
        <taxon>Insecta</taxon>
        <taxon>Pterygota</taxon>
        <taxon>Neoptera</taxon>
        <taxon>Endopterygota</taxon>
        <taxon>Diptera</taxon>
        <taxon>Nematocera</taxon>
        <taxon>Psychodoidea</taxon>
        <taxon>Psychodidae</taxon>
        <taxon>Lutzomyia</taxon>
        <taxon>Lutzomyia</taxon>
    </lineage>
</organism>
<dbReference type="GO" id="GO:0070073">
    <property type="term" value="P:clustering of voltage-gated calcium channels"/>
    <property type="evidence" value="ECO:0007669"/>
    <property type="project" value="TreeGrafter"/>
</dbReference>
<evidence type="ECO:0000313" key="2">
    <source>
        <dbReference type="EMBL" id="MBC1170473.1"/>
    </source>
</evidence>
<accession>A0A7G3AGG2</accession>
<feature type="transmembrane region" description="Helical" evidence="1">
    <location>
        <begin position="61"/>
        <end position="81"/>
    </location>
</feature>
<feature type="transmembrane region" description="Helical" evidence="1">
    <location>
        <begin position="102"/>
        <end position="123"/>
    </location>
</feature>
<protein>
    <submittedName>
        <fullName evidence="2">Putative conserved plasma membrane protein</fullName>
    </submittedName>
</protein>
<dbReference type="EMBL" id="GITU01001770">
    <property type="protein sequence ID" value="MBC1170473.1"/>
    <property type="molecule type" value="Transcribed_RNA"/>
</dbReference>
<dbReference type="AlphaFoldDB" id="A0A7G3AGG2"/>
<dbReference type="GO" id="GO:0042734">
    <property type="term" value="C:presynaptic membrane"/>
    <property type="evidence" value="ECO:0007669"/>
    <property type="project" value="TreeGrafter"/>
</dbReference>
<feature type="transmembrane region" description="Helical" evidence="1">
    <location>
        <begin position="539"/>
        <end position="558"/>
    </location>
</feature>
<feature type="transmembrane region" description="Helical" evidence="1">
    <location>
        <begin position="233"/>
        <end position="253"/>
    </location>
</feature>
<feature type="transmembrane region" description="Helical" evidence="1">
    <location>
        <begin position="506"/>
        <end position="527"/>
    </location>
</feature>
<dbReference type="VEuPathDB" id="VectorBase:LLONM1_010583"/>
<dbReference type="VEuPathDB" id="VectorBase:LLONM1_010941"/>
<evidence type="ECO:0000256" key="1">
    <source>
        <dbReference type="SAM" id="Phobius"/>
    </source>
</evidence>
<sequence length="835" mass="95110">MEEDKKLSIDGQSKDNLTYPNRWLKRLLHLSDTIVSLLIITPLAVAHWRGTWTFMDHYEEIFPPWHCFLLGSVLHTAFALLRESLHEEFSNVERSTSICRTIRHFVISKIYTYVFSVACILQWRGGWAVLDLHFGHTITTAITVTTATFIVLVGIRCVRNTLAPPFVIIMDYKDSAFIFPTRFRVKSIHKPGLYVLDCVFSVLFVGTLVVFVWRGLWLLTDILLFPNDKHLSTYSSLIIGYGTVAVIFAIQPIMSDFFTVWLSSSPDKCTKRLLNFGDTLLSWFIISPLAIAHWRGTWDYMDQRPDKFPAWYCFILGGILHTVFALLREPLHAEFSPPSNGNKSLKKTIKRIIVTKLYTYIFSVGSIMHWRGGWAMMELHLGPGVWPAVIVSFITLIPLLILKSLRNSLAPPYIILMDSKDVAFIFPTRYRIEFFFSIVSAKMRGSTAGLADGVLNPSKDAHGVLLDFLDTILSTVVVGPLVISYWRGTWNLMDLYLFPNNTILSAYASLTIGVVGHIVFTLCQDTLKQLHPNHHRITFYVISRLYTAVYGVICINGWRGGWQLIDSYTTPKVSTVLIFTTLPALCLTFLKTLRNLSAAPFTISIDTPNEYFDVQTMFKTSGSRQPLYYILDCCFSVLIIGSLVVFVWRGVWVFLDLVLYPSDAKLSAWYSLAIGYGIVFITFALQPVMRWTCEKLTGFWRLAIADVFLFFSFIGTVNAWRGIWQLLDNYFLPDQRALSDWLTHGVCFILLALMNCANTVLVRGVFLDAEEPGGKCVIFPVYYIRLYFQKERTKKNQQALDIMEKDEGANCSLLLEKPANNVVVVKNSNEKVAPQ</sequence>
<dbReference type="PANTHER" id="PTHR35270">
    <property type="entry name" value="FUSELESS, ISOFORM A"/>
    <property type="match status" value="1"/>
</dbReference>
<dbReference type="Pfam" id="PF15993">
    <property type="entry name" value="Fuseless"/>
    <property type="match status" value="3"/>
</dbReference>
<keyword evidence="1" id="KW-0472">Membrane</keyword>
<feature type="transmembrane region" description="Helical" evidence="1">
    <location>
        <begin position="353"/>
        <end position="372"/>
    </location>
</feature>
<feature type="transmembrane region" description="Helical" evidence="1">
    <location>
        <begin position="668"/>
        <end position="686"/>
    </location>
</feature>
<feature type="transmembrane region" description="Helical" evidence="1">
    <location>
        <begin position="192"/>
        <end position="213"/>
    </location>
</feature>
<dbReference type="GO" id="GO:0007274">
    <property type="term" value="P:neuromuscular synaptic transmission"/>
    <property type="evidence" value="ECO:0007669"/>
    <property type="project" value="TreeGrafter"/>
</dbReference>
<dbReference type="PANTHER" id="PTHR35270:SF2">
    <property type="entry name" value="FUSELESS, ISOFORM A"/>
    <property type="match status" value="1"/>
</dbReference>
<dbReference type="GO" id="GO:0007270">
    <property type="term" value="P:neuron-neuron synaptic transmission"/>
    <property type="evidence" value="ECO:0007669"/>
    <property type="project" value="TreeGrafter"/>
</dbReference>
<feature type="transmembrane region" description="Helical" evidence="1">
    <location>
        <begin position="573"/>
        <end position="590"/>
    </location>
</feature>
<feature type="transmembrane region" description="Helical" evidence="1">
    <location>
        <begin position="273"/>
        <end position="296"/>
    </location>
</feature>